<comment type="caution">
    <text evidence="2">The sequence shown here is derived from an EMBL/GenBank/DDBJ whole genome shotgun (WGS) entry which is preliminary data.</text>
</comment>
<name>A0A1C1YS36_9HYPH</name>
<dbReference type="EMBL" id="LQZT01000042">
    <property type="protein sequence ID" value="OCW56348.1"/>
    <property type="molecule type" value="Genomic_DNA"/>
</dbReference>
<evidence type="ECO:0000259" key="1">
    <source>
        <dbReference type="Pfam" id="PF20254"/>
    </source>
</evidence>
<sequence>MHRQVNHSAMSVVGYTTPWAVAAGHPVDLHLSCATAPQSIRVRRLDTPGREILDWPVEQLEPAAHRMFGQGSCLRIPHGEFAKTDGVTGVGFELFLSINDGTRMLLDGGALALALSGSRLSLMCDGVSKDTGIDLPQRTWLDVALSVSARSASVSIRSRDSLAPFEACAEIECGVSPLGEHDLLMGSDAGFARPCLNGKISGLWIETPRGTVRWRFPTLLPDGPIASKEGPSTLHVEALNLPTFCVTSPRWDGSTFDPRVAPEQYDAVYLHDDDMGALDWPASCRVRTPAEAESGIYAFEVDCSEGVEQTVFFVSADRPRAPLVFVVPTATYLAYADEYLPPHLYPWMCEDRGHRLAVDNDFKSLYDFHRDLSGVSICSYRKAKATLREDYRYPLGDCPHNLPVDLHFLRFCRTHGISIDVITDHDLHNRGLAALTPYRAVVTGSHPEYMSVEMEGAYRAFAAAGGSIAYMGGNGFAGTVAFRDDLMELRRSPLEAGRTWDGPVGEQAFAITNEPGGHLRSRGRGEFSLMGVGISLMGFEQGRPFTRTEASRDEDCAWLFDGVENDTFGSDGIVLGAAAGYEVDALDHRLGSSADIKVVARATGFPDSFFHDPSRWYAGGEAEMAGRRCAEMTIRNLAAGGLLFSASSVAWLGALPGGTGMNDVGRITLNLLDRIAKTVRQDPKTRPSATIRQ</sequence>
<protein>
    <recommendedName>
        <fullName evidence="1">N,N-dimethylformamidase beta subunit-like C-terminal domain-containing protein</fullName>
    </recommendedName>
</protein>
<dbReference type="Proteomes" id="UP000094795">
    <property type="component" value="Unassembled WGS sequence"/>
</dbReference>
<feature type="domain" description="N,N-dimethylformamidase beta subunit-like C-terminal" evidence="1">
    <location>
        <begin position="262"/>
        <end position="656"/>
    </location>
</feature>
<gene>
    <name evidence="2" type="ORF">AWJ14_19870</name>
</gene>
<keyword evidence="3" id="KW-1185">Reference proteome</keyword>
<organism evidence="2 3">
    <name type="scientific">Hoeflea olei</name>
    <dbReference type="NCBI Taxonomy" id="1480615"/>
    <lineage>
        <taxon>Bacteria</taxon>
        <taxon>Pseudomonadati</taxon>
        <taxon>Pseudomonadota</taxon>
        <taxon>Alphaproteobacteria</taxon>
        <taxon>Hyphomicrobiales</taxon>
        <taxon>Rhizobiaceae</taxon>
        <taxon>Hoeflea</taxon>
    </lineage>
</organism>
<dbReference type="RefSeq" id="WP_066182373.1">
    <property type="nucleotide sequence ID" value="NZ_LQZT01000042.1"/>
</dbReference>
<accession>A0A1C1YS36</accession>
<dbReference type="STRING" id="1480615.AWJ14_19870"/>
<evidence type="ECO:0000313" key="2">
    <source>
        <dbReference type="EMBL" id="OCW56348.1"/>
    </source>
</evidence>
<dbReference type="InterPro" id="IPR046540">
    <property type="entry name" value="DMFA2_C"/>
</dbReference>
<reference evidence="2 3" key="1">
    <citation type="submission" date="2015-12" db="EMBL/GenBank/DDBJ databases">
        <authorList>
            <person name="Shamseldin A."/>
            <person name="Moawad H."/>
            <person name="Abd El-Rahim W.M."/>
            <person name="Sadowsky M.J."/>
        </authorList>
    </citation>
    <scope>NUCLEOTIDE SEQUENCE [LARGE SCALE GENOMIC DNA]</scope>
    <source>
        <strain evidence="2 3">JC234</strain>
    </source>
</reference>
<dbReference type="AlphaFoldDB" id="A0A1C1YS36"/>
<evidence type="ECO:0000313" key="3">
    <source>
        <dbReference type="Proteomes" id="UP000094795"/>
    </source>
</evidence>
<dbReference type="Pfam" id="PF20254">
    <property type="entry name" value="DMFA2_C"/>
    <property type="match status" value="1"/>
</dbReference>
<proteinExistence type="predicted"/>
<dbReference type="OrthoDB" id="505641at2"/>